<proteinExistence type="predicted"/>
<reference evidence="3" key="1">
    <citation type="submission" date="2015-01" db="EMBL/GenBank/DDBJ databases">
        <title>Flavisolibacter sp./LCS9/ whole genome sequencing.</title>
        <authorList>
            <person name="Kim M.K."/>
            <person name="Srinivasan S."/>
            <person name="Lee J.-J."/>
        </authorList>
    </citation>
    <scope>NUCLEOTIDE SEQUENCE [LARGE SCALE GENOMIC DNA]</scope>
    <source>
        <strain evidence="3">LCS9</strain>
    </source>
</reference>
<feature type="domain" description="DUF6985" evidence="1">
    <location>
        <begin position="66"/>
        <end position="185"/>
    </location>
</feature>
<dbReference type="KEGG" id="fla:SY85_10695"/>
<protein>
    <recommendedName>
        <fullName evidence="1">DUF6985 domain-containing protein</fullName>
    </recommendedName>
</protein>
<reference evidence="2 3" key="2">
    <citation type="journal article" date="2016" name="Int. J. Syst. Evol. Microbiol.">
        <title>Flavisolibacter tropicus sp. nov., isolated from tropical soil.</title>
        <authorList>
            <person name="Lee J.J."/>
            <person name="Kang M.S."/>
            <person name="Kim G.S."/>
            <person name="Lee C.S."/>
            <person name="Lim S."/>
            <person name="Lee J."/>
            <person name="Roh S.H."/>
            <person name="Kang H."/>
            <person name="Ha J.M."/>
            <person name="Bae S."/>
            <person name="Jung H.Y."/>
            <person name="Kim M.K."/>
        </authorList>
    </citation>
    <scope>NUCLEOTIDE SEQUENCE [LARGE SCALE GENOMIC DNA]</scope>
    <source>
        <strain evidence="2 3">LCS9</strain>
    </source>
</reference>
<evidence type="ECO:0000313" key="2">
    <source>
        <dbReference type="EMBL" id="ANE50901.1"/>
    </source>
</evidence>
<evidence type="ECO:0000313" key="3">
    <source>
        <dbReference type="Proteomes" id="UP000077177"/>
    </source>
</evidence>
<dbReference type="STRING" id="1492898.SY85_10695"/>
<keyword evidence="3" id="KW-1185">Reference proteome</keyword>
<dbReference type="Pfam" id="PF22481">
    <property type="entry name" value="DUF6985"/>
    <property type="match status" value="1"/>
</dbReference>
<gene>
    <name evidence="2" type="ORF">SY85_10695</name>
</gene>
<dbReference type="EMBL" id="CP011390">
    <property type="protein sequence ID" value="ANE50901.1"/>
    <property type="molecule type" value="Genomic_DNA"/>
</dbReference>
<name>A0A172TUV4_9BACT</name>
<dbReference type="AlphaFoldDB" id="A0A172TUV4"/>
<dbReference type="Proteomes" id="UP000077177">
    <property type="component" value="Chromosome"/>
</dbReference>
<accession>A0A172TUV4</accession>
<sequence>MSNVMNSIPNMQAENIGSKLKPLYMIKGFIELPCWNGYYLNDEAYKGREDRVITGGRIVQFVDGEIAPDKSLHFSAEQINAYTYLMKHQEDIKHSIVQGLKREFPRLLSDEYASWEQEAPHFPKLSEEREDFDFQDYIGPESISISEDSKDEVAYINWQFRCRWDIEHGFQVVTHKDRVIEIGPDVDIWNIYKDNGTYEQELKAYNDRVSVSCPRKQKKWWQFWW</sequence>
<dbReference type="InterPro" id="IPR054254">
    <property type="entry name" value="DUF6985"/>
</dbReference>
<evidence type="ECO:0000259" key="1">
    <source>
        <dbReference type="Pfam" id="PF22481"/>
    </source>
</evidence>
<organism evidence="2 3">
    <name type="scientific">Flavisolibacter tropicus</name>
    <dbReference type="NCBI Taxonomy" id="1492898"/>
    <lineage>
        <taxon>Bacteria</taxon>
        <taxon>Pseudomonadati</taxon>
        <taxon>Bacteroidota</taxon>
        <taxon>Chitinophagia</taxon>
        <taxon>Chitinophagales</taxon>
        <taxon>Chitinophagaceae</taxon>
        <taxon>Flavisolibacter</taxon>
    </lineage>
</organism>